<protein>
    <submittedName>
        <fullName evidence="6">Cro/Cl family transcriptional regulator</fullName>
    </submittedName>
</protein>
<evidence type="ECO:0000256" key="1">
    <source>
        <dbReference type="ARBA" id="ARBA00010466"/>
    </source>
</evidence>
<dbReference type="PANTHER" id="PTHR34294:SF1">
    <property type="entry name" value="TRANSCRIPTIONAL REGULATOR LSRR"/>
    <property type="match status" value="1"/>
</dbReference>
<dbReference type="Gene3D" id="3.40.50.1360">
    <property type="match status" value="1"/>
</dbReference>
<dbReference type="GO" id="GO:0030246">
    <property type="term" value="F:carbohydrate binding"/>
    <property type="evidence" value="ECO:0007669"/>
    <property type="project" value="InterPro"/>
</dbReference>
<evidence type="ECO:0000313" key="6">
    <source>
        <dbReference type="EMBL" id="HIZ35155.1"/>
    </source>
</evidence>
<evidence type="ECO:0000256" key="4">
    <source>
        <dbReference type="ARBA" id="ARBA00023163"/>
    </source>
</evidence>
<keyword evidence="3" id="KW-0238">DNA-binding</keyword>
<dbReference type="AlphaFoldDB" id="A0A9D2ECY5"/>
<evidence type="ECO:0000313" key="7">
    <source>
        <dbReference type="Proteomes" id="UP000824037"/>
    </source>
</evidence>
<feature type="domain" description="Sugar-binding" evidence="5">
    <location>
        <begin position="59"/>
        <end position="304"/>
    </location>
</feature>
<evidence type="ECO:0000256" key="2">
    <source>
        <dbReference type="ARBA" id="ARBA00023015"/>
    </source>
</evidence>
<keyword evidence="4" id="KW-0804">Transcription</keyword>
<comment type="caution">
    <text evidence="6">The sequence shown here is derived from an EMBL/GenBank/DDBJ whole genome shotgun (WGS) entry which is preliminary data.</text>
</comment>
<dbReference type="InterPro" id="IPR051054">
    <property type="entry name" value="SorC_transcr_regulators"/>
</dbReference>
<gene>
    <name evidence="6" type="ORF">H9815_05215</name>
</gene>
<comment type="similarity">
    <text evidence="1">Belongs to the SorC transcriptional regulatory family.</text>
</comment>
<accession>A0A9D2ECY5</accession>
<dbReference type="GO" id="GO:0003677">
    <property type="term" value="F:DNA binding"/>
    <property type="evidence" value="ECO:0007669"/>
    <property type="project" value="UniProtKB-KW"/>
</dbReference>
<dbReference type="SUPFAM" id="SSF100950">
    <property type="entry name" value="NagB/RpiA/CoA transferase-like"/>
    <property type="match status" value="1"/>
</dbReference>
<dbReference type="Gene3D" id="1.10.10.10">
    <property type="entry name" value="Winged helix-like DNA-binding domain superfamily/Winged helix DNA-binding domain"/>
    <property type="match status" value="1"/>
</dbReference>
<dbReference type="Proteomes" id="UP000824037">
    <property type="component" value="Unassembled WGS sequence"/>
</dbReference>
<evidence type="ECO:0000259" key="5">
    <source>
        <dbReference type="Pfam" id="PF04198"/>
    </source>
</evidence>
<dbReference type="InterPro" id="IPR037171">
    <property type="entry name" value="NagB/RpiA_transferase-like"/>
</dbReference>
<dbReference type="Pfam" id="PF04198">
    <property type="entry name" value="Sugar-bind"/>
    <property type="match status" value="1"/>
</dbReference>
<sequence>MDRDELVLMRDVSVDFHVHGKSKVEIADARNLSRFRVARLLNTARELGIVRISIELPEESEDLSEPLARSLGVPVTIAPSHSEPGQRRDLLARTLARTVRDHVQEGMTVGFSWSRTLETAAVHLDQLPPCEVVQLVGAQPVEGSGDSMGLIQHFKAIPGVRTWPIWAPLTVGDASTAAGLRAQPQIARALRKADELDLAVVAIGGWSPQSSTVYPTLSAADLAAIKEHSPVGECSGRLFDADGLELHAPLEQRVVAVQLEQLRRTPTVIASGFGKETAAAVHAAVHGGFADILVLDAECAGALIEMTGTG</sequence>
<keyword evidence="2" id="KW-0805">Transcription regulation</keyword>
<dbReference type="PANTHER" id="PTHR34294">
    <property type="entry name" value="TRANSCRIPTIONAL REGULATOR-RELATED"/>
    <property type="match status" value="1"/>
</dbReference>
<name>A0A9D2ECY5_9MICO</name>
<dbReference type="InterPro" id="IPR036388">
    <property type="entry name" value="WH-like_DNA-bd_sf"/>
</dbReference>
<reference evidence="6" key="2">
    <citation type="submission" date="2021-04" db="EMBL/GenBank/DDBJ databases">
        <authorList>
            <person name="Gilroy R."/>
        </authorList>
    </citation>
    <scope>NUCLEOTIDE SEQUENCE</scope>
    <source>
        <strain evidence="6">ChiGjej4B4-7305</strain>
    </source>
</reference>
<reference evidence="6" key="1">
    <citation type="journal article" date="2021" name="PeerJ">
        <title>Extensive microbial diversity within the chicken gut microbiome revealed by metagenomics and culture.</title>
        <authorList>
            <person name="Gilroy R."/>
            <person name="Ravi A."/>
            <person name="Getino M."/>
            <person name="Pursley I."/>
            <person name="Horton D.L."/>
            <person name="Alikhan N.F."/>
            <person name="Baker D."/>
            <person name="Gharbi K."/>
            <person name="Hall N."/>
            <person name="Watson M."/>
            <person name="Adriaenssens E.M."/>
            <person name="Foster-Nyarko E."/>
            <person name="Jarju S."/>
            <person name="Secka A."/>
            <person name="Antonio M."/>
            <person name="Oren A."/>
            <person name="Chaudhuri R.R."/>
            <person name="La Ragione R."/>
            <person name="Hildebrand F."/>
            <person name="Pallen M.J."/>
        </authorList>
    </citation>
    <scope>NUCLEOTIDE SEQUENCE</scope>
    <source>
        <strain evidence="6">ChiGjej4B4-7305</strain>
    </source>
</reference>
<organism evidence="6 7">
    <name type="scientific">Candidatus Ruania gallistercoris</name>
    <dbReference type="NCBI Taxonomy" id="2838746"/>
    <lineage>
        <taxon>Bacteria</taxon>
        <taxon>Bacillati</taxon>
        <taxon>Actinomycetota</taxon>
        <taxon>Actinomycetes</taxon>
        <taxon>Micrococcales</taxon>
        <taxon>Ruaniaceae</taxon>
        <taxon>Ruania</taxon>
    </lineage>
</organism>
<evidence type="ECO:0000256" key="3">
    <source>
        <dbReference type="ARBA" id="ARBA00023125"/>
    </source>
</evidence>
<dbReference type="EMBL" id="DXBY01000082">
    <property type="protein sequence ID" value="HIZ35155.1"/>
    <property type="molecule type" value="Genomic_DNA"/>
</dbReference>
<dbReference type="InterPro" id="IPR007324">
    <property type="entry name" value="Sugar-bd_dom_put"/>
</dbReference>
<proteinExistence type="inferred from homology"/>